<dbReference type="RefSeq" id="XP_035785223.1">
    <property type="nucleotide sequence ID" value="XM_035929330.1"/>
</dbReference>
<feature type="transmembrane region" description="Helical" evidence="10">
    <location>
        <begin position="156"/>
        <end position="177"/>
    </location>
</feature>
<feature type="transmembrane region" description="Helical" evidence="10">
    <location>
        <begin position="114"/>
        <end position="135"/>
    </location>
</feature>
<accession>A0A8W7K645</accession>
<evidence type="ECO:0000256" key="5">
    <source>
        <dbReference type="ARBA" id="ARBA00022989"/>
    </source>
</evidence>
<reference evidence="12" key="2">
    <citation type="submission" date="2022-08" db="UniProtKB">
        <authorList>
            <consortium name="EnsemblMetazoa"/>
        </authorList>
    </citation>
    <scope>IDENTIFICATION</scope>
    <source>
        <strain evidence="12">STECLA/ALBI9_A</strain>
    </source>
</reference>
<keyword evidence="3" id="KW-1003">Cell membrane</keyword>
<dbReference type="GO" id="GO:0035237">
    <property type="term" value="F:corazonin receptor activity"/>
    <property type="evidence" value="ECO:0007669"/>
    <property type="project" value="TreeGrafter"/>
</dbReference>
<dbReference type="Pfam" id="PF00001">
    <property type="entry name" value="7tm_1"/>
    <property type="match status" value="1"/>
</dbReference>
<comment type="subcellular location">
    <subcellularLocation>
        <location evidence="1">Cell membrane</location>
        <topology evidence="1">Multi-pass membrane protein</topology>
    </subcellularLocation>
</comment>
<keyword evidence="5 10" id="KW-1133">Transmembrane helix</keyword>
<dbReference type="InterPro" id="IPR017452">
    <property type="entry name" value="GPCR_Rhodpsn_7TM"/>
</dbReference>
<sequence length="594" mass="65249">MDLKAGKHLVAPAINNISCSHNRFAGHFLHQLGPFDVIQALFIVLLTFLVISANLMVIFVINSRRYAAYIHPQPRYLLTSLALNDLAIGLLIIPFSALPALLHCWPYGEIFCQIQALLRGALSQQSAVILVCMAVDRYLCVLHPRIYHKRSSKKGCVAVLSVTWILCLTCFGLLVLPKGYYFNKSGLLACEPFYSKSSYRILSSCALYFPTTMVLMYCYGSSFHANRYRLATPTGGGGGGSLSLNVSSSSCSNGGGGGVDGTTANGVSAGRVATADHRDTIETLAASTSVLDQHRDPCNDGNTLTGITTITPMSVSFSEKLVPDDDRRIHGSTSRTMAAISLGFIVIITPWTIQEIVATCTGSKIPPSIDFCVTWIALSSSFWNPFLYWLLNARFRRICKDLLTSKCTGSQSSLEEKCSISLEYDHQLTSLPPLPPGPPPATICRSAMHTPRPDIECSEKYWGDILERTYSTGSINTLHRMGGLVPLHFSSRQPSNRTLAHPQPQLSTQYHRCEQHPPQRLMRNQSSTSIDKERCGGSTGGCYKEDGLDLGVHFRDPSQGSETQVCERELHDINCAKNKAFFRGFNLHQGLPDI</sequence>
<feature type="transmembrane region" description="Helical" evidence="10">
    <location>
        <begin position="82"/>
        <end position="102"/>
    </location>
</feature>
<dbReference type="KEGG" id="aali:118463071"/>
<evidence type="ECO:0000256" key="10">
    <source>
        <dbReference type="SAM" id="Phobius"/>
    </source>
</evidence>
<feature type="transmembrane region" description="Helical" evidence="10">
    <location>
        <begin position="373"/>
        <end position="391"/>
    </location>
</feature>
<dbReference type="PRINTS" id="PR00237">
    <property type="entry name" value="GPCRRHODOPSN"/>
</dbReference>
<keyword evidence="8" id="KW-0675">Receptor</keyword>
<evidence type="ECO:0000256" key="1">
    <source>
        <dbReference type="ARBA" id="ARBA00004651"/>
    </source>
</evidence>
<dbReference type="FunFam" id="1.20.1070.10:FF:000354">
    <property type="entry name" value="5-hydroxytryptamine receptor 1A"/>
    <property type="match status" value="1"/>
</dbReference>
<evidence type="ECO:0000256" key="8">
    <source>
        <dbReference type="ARBA" id="ARBA00023170"/>
    </source>
</evidence>
<dbReference type="GO" id="GO:0005886">
    <property type="term" value="C:plasma membrane"/>
    <property type="evidence" value="ECO:0007669"/>
    <property type="project" value="UniProtKB-SubCell"/>
</dbReference>
<dbReference type="PANTHER" id="PTHR24230:SF141">
    <property type="entry name" value="G-PROTEIN COUPLED RECEPTORS FAMILY 1 PROFILE DOMAIN-CONTAINING PROTEIN"/>
    <property type="match status" value="1"/>
</dbReference>
<keyword evidence="4 10" id="KW-0812">Transmembrane</keyword>
<dbReference type="PROSITE" id="PS50262">
    <property type="entry name" value="G_PROTEIN_RECEP_F1_2"/>
    <property type="match status" value="1"/>
</dbReference>
<feature type="transmembrane region" description="Helical" evidence="10">
    <location>
        <begin position="37"/>
        <end position="61"/>
    </location>
</feature>
<keyword evidence="13" id="KW-1185">Reference proteome</keyword>
<keyword evidence="6" id="KW-0297">G-protein coupled receptor</keyword>
<keyword evidence="7 10" id="KW-0472">Membrane</keyword>
<dbReference type="CDD" id="cd00637">
    <property type="entry name" value="7tm_classA_rhodopsin-like"/>
    <property type="match status" value="1"/>
</dbReference>
<evidence type="ECO:0000256" key="9">
    <source>
        <dbReference type="ARBA" id="ARBA00023224"/>
    </source>
</evidence>
<evidence type="ECO:0000256" key="3">
    <source>
        <dbReference type="ARBA" id="ARBA00022475"/>
    </source>
</evidence>
<dbReference type="Gene3D" id="1.20.1070.10">
    <property type="entry name" value="Rhodopsin 7-helix transmembrane proteins"/>
    <property type="match status" value="1"/>
</dbReference>
<evidence type="ECO:0000313" key="12">
    <source>
        <dbReference type="EnsemblMetazoa" id="AALB016328-PA"/>
    </source>
</evidence>
<comment type="similarity">
    <text evidence="2">Belongs to the G-protein coupled receptor 1 family.</text>
</comment>
<reference evidence="12 13" key="1">
    <citation type="journal article" date="2017" name="G3 (Bethesda)">
        <title>The Physical Genome Mapping of Anopheles albimanus Corrected Scaffold Misassemblies and Identified Interarm Rearrangements in Genus Anopheles.</title>
        <authorList>
            <person name="Artemov G.N."/>
            <person name="Peery A.N."/>
            <person name="Jiang X."/>
            <person name="Tu Z."/>
            <person name="Stegniy V.N."/>
            <person name="Sharakhova M.V."/>
            <person name="Sharakhov I.V."/>
        </authorList>
    </citation>
    <scope>NUCLEOTIDE SEQUENCE [LARGE SCALE GENOMIC DNA]</scope>
    <source>
        <strain evidence="12 13">ALBI9_A</strain>
    </source>
</reference>
<evidence type="ECO:0000256" key="2">
    <source>
        <dbReference type="ARBA" id="ARBA00010663"/>
    </source>
</evidence>
<feature type="domain" description="G-protein coupled receptors family 1 profile" evidence="11">
    <location>
        <begin position="53"/>
        <end position="388"/>
    </location>
</feature>
<proteinExistence type="inferred from homology"/>
<dbReference type="SUPFAM" id="SSF81321">
    <property type="entry name" value="Family A G protein-coupled receptor-like"/>
    <property type="match status" value="1"/>
</dbReference>
<protein>
    <recommendedName>
        <fullName evidence="11">G-protein coupled receptors family 1 profile domain-containing protein</fullName>
    </recommendedName>
</protein>
<name>A0A8W7K645_ANOAL</name>
<dbReference type="InterPro" id="IPR000276">
    <property type="entry name" value="GPCR_Rhodpsn"/>
</dbReference>
<evidence type="ECO:0000256" key="4">
    <source>
        <dbReference type="ARBA" id="ARBA00022692"/>
    </source>
</evidence>
<dbReference type="Proteomes" id="UP000069272">
    <property type="component" value="Chromosome 3R"/>
</dbReference>
<dbReference type="OrthoDB" id="9615015at2759"/>
<dbReference type="PANTHER" id="PTHR24230">
    <property type="entry name" value="G-PROTEIN COUPLED RECEPTOR"/>
    <property type="match status" value="1"/>
</dbReference>
<feature type="transmembrane region" description="Helical" evidence="10">
    <location>
        <begin position="336"/>
        <end position="353"/>
    </location>
</feature>
<dbReference type="AlphaFoldDB" id="A0A8W7K645"/>
<evidence type="ECO:0000259" key="11">
    <source>
        <dbReference type="PROSITE" id="PS50262"/>
    </source>
</evidence>
<evidence type="ECO:0000256" key="6">
    <source>
        <dbReference type="ARBA" id="ARBA00023040"/>
    </source>
</evidence>
<keyword evidence="9" id="KW-0807">Transducer</keyword>
<dbReference type="EnsemblMetazoa" id="AALB016328-RA">
    <property type="protein sequence ID" value="AALB016328-PA"/>
    <property type="gene ID" value="AALB016328"/>
</dbReference>
<evidence type="ECO:0000313" key="13">
    <source>
        <dbReference type="Proteomes" id="UP000069272"/>
    </source>
</evidence>
<dbReference type="RefSeq" id="XP_035785224.1">
    <property type="nucleotide sequence ID" value="XM_035929331.1"/>
</dbReference>
<dbReference type="GeneID" id="118463071"/>
<evidence type="ECO:0000256" key="7">
    <source>
        <dbReference type="ARBA" id="ARBA00023136"/>
    </source>
</evidence>
<feature type="transmembrane region" description="Helical" evidence="10">
    <location>
        <begin position="197"/>
        <end position="219"/>
    </location>
</feature>
<organism evidence="12 13">
    <name type="scientific">Anopheles albimanus</name>
    <name type="common">New world malaria mosquito</name>
    <dbReference type="NCBI Taxonomy" id="7167"/>
    <lineage>
        <taxon>Eukaryota</taxon>
        <taxon>Metazoa</taxon>
        <taxon>Ecdysozoa</taxon>
        <taxon>Arthropoda</taxon>
        <taxon>Hexapoda</taxon>
        <taxon>Insecta</taxon>
        <taxon>Pterygota</taxon>
        <taxon>Neoptera</taxon>
        <taxon>Endopterygota</taxon>
        <taxon>Diptera</taxon>
        <taxon>Nematocera</taxon>
        <taxon>Culicoidea</taxon>
        <taxon>Culicidae</taxon>
        <taxon>Anophelinae</taxon>
        <taxon>Anopheles</taxon>
    </lineage>
</organism>